<proteinExistence type="inferred from homology"/>
<evidence type="ECO:0000256" key="3">
    <source>
        <dbReference type="ARBA" id="ARBA00023004"/>
    </source>
</evidence>
<dbReference type="Pfam" id="PF01814">
    <property type="entry name" value="Hemerythrin"/>
    <property type="match status" value="1"/>
</dbReference>
<dbReference type="Proteomes" id="UP001486565">
    <property type="component" value="Chromosome"/>
</dbReference>
<keyword evidence="3" id="KW-0408">Iron</keyword>
<feature type="domain" description="Hemerythrin-like" evidence="4">
    <location>
        <begin position="13"/>
        <end position="130"/>
    </location>
</feature>
<dbReference type="InterPro" id="IPR012312">
    <property type="entry name" value="Hemerythrin-like"/>
</dbReference>
<accession>A0ABZ2Y421</accession>
<dbReference type="SUPFAM" id="SSF47188">
    <property type="entry name" value="Hemerythrin-like"/>
    <property type="match status" value="1"/>
</dbReference>
<dbReference type="InterPro" id="IPR035938">
    <property type="entry name" value="Hemerythrin-like_sf"/>
</dbReference>
<evidence type="ECO:0000313" key="5">
    <source>
        <dbReference type="EMBL" id="WZL69341.1"/>
    </source>
</evidence>
<dbReference type="InterPro" id="IPR050669">
    <property type="entry name" value="Hemerythrin"/>
</dbReference>
<keyword evidence="2" id="KW-0479">Metal-binding</keyword>
<gene>
    <name evidence="5" type="ORF">QBE51_11125</name>
</gene>
<reference evidence="5 6" key="1">
    <citation type="submission" date="2023-03" db="EMBL/GenBank/DDBJ databases">
        <title>Novel Species.</title>
        <authorList>
            <person name="Ma S."/>
        </authorList>
    </citation>
    <scope>NUCLEOTIDE SEQUENCE [LARGE SCALE GENOMIC DNA]</scope>
    <source>
        <strain evidence="5 6">LIND6LT2</strain>
    </source>
</reference>
<comment type="similarity">
    <text evidence="1">Belongs to the hemerythrin family.</text>
</comment>
<dbReference type="Gene3D" id="1.20.120.50">
    <property type="entry name" value="Hemerythrin-like"/>
    <property type="match status" value="1"/>
</dbReference>
<evidence type="ECO:0000256" key="2">
    <source>
        <dbReference type="ARBA" id="ARBA00022723"/>
    </source>
</evidence>
<dbReference type="InterPro" id="IPR016131">
    <property type="entry name" value="Haemerythrin_Fe_BS"/>
</dbReference>
<protein>
    <submittedName>
        <fullName evidence="5">Bacteriohemerythrin</fullName>
    </submittedName>
</protein>
<evidence type="ECO:0000256" key="1">
    <source>
        <dbReference type="ARBA" id="ARBA00010587"/>
    </source>
</evidence>
<dbReference type="NCBIfam" id="TIGR02481">
    <property type="entry name" value="hemeryth_dom"/>
    <property type="match status" value="1"/>
</dbReference>
<evidence type="ECO:0000259" key="4">
    <source>
        <dbReference type="Pfam" id="PF01814"/>
    </source>
</evidence>
<dbReference type="CDD" id="cd12107">
    <property type="entry name" value="Hemerythrin"/>
    <property type="match status" value="1"/>
</dbReference>
<dbReference type="RefSeq" id="WP_341876338.1">
    <property type="nucleotide sequence ID" value="NZ_CP121687.1"/>
</dbReference>
<evidence type="ECO:0000313" key="6">
    <source>
        <dbReference type="Proteomes" id="UP001486565"/>
    </source>
</evidence>
<dbReference type="EMBL" id="CP121687">
    <property type="protein sequence ID" value="WZL69341.1"/>
    <property type="molecule type" value="Genomic_DNA"/>
</dbReference>
<dbReference type="PROSITE" id="PS00550">
    <property type="entry name" value="HEMERYTHRINS"/>
    <property type="match status" value="1"/>
</dbReference>
<dbReference type="PANTHER" id="PTHR37164">
    <property type="entry name" value="BACTERIOHEMERYTHRIN"/>
    <property type="match status" value="1"/>
</dbReference>
<dbReference type="PANTHER" id="PTHR37164:SF1">
    <property type="entry name" value="BACTERIOHEMERYTHRIN"/>
    <property type="match status" value="1"/>
</dbReference>
<dbReference type="InterPro" id="IPR012827">
    <property type="entry name" value="Hemerythrin_metal-bd"/>
</dbReference>
<sequence>MSFEWKDRYSLNIPEIDEQHQKLFEIGYRAYELAMINDGSDYYDEIMAIIDELLDYVEYHFEFEERLMERNLYSKFGTHCKEHNFYISKIKNMAHEEKIDDNQQEALLNILNFLSDWISNHILITDRQYVNEFKEKGLI</sequence>
<name>A0ABZ2Y421_9FIRM</name>
<keyword evidence="6" id="KW-1185">Reference proteome</keyword>
<organism evidence="5 6">
    <name type="scientific">Defluviitalea saccharophila</name>
    <dbReference type="NCBI Taxonomy" id="879970"/>
    <lineage>
        <taxon>Bacteria</taxon>
        <taxon>Bacillati</taxon>
        <taxon>Bacillota</taxon>
        <taxon>Clostridia</taxon>
        <taxon>Lachnospirales</taxon>
        <taxon>Defluviitaleaceae</taxon>
        <taxon>Defluviitalea</taxon>
    </lineage>
</organism>
<dbReference type="NCBIfam" id="NF033749">
    <property type="entry name" value="bact_hemeryth"/>
    <property type="match status" value="1"/>
</dbReference>